<dbReference type="SUPFAM" id="SSF51735">
    <property type="entry name" value="NAD(P)-binding Rossmann-fold domains"/>
    <property type="match status" value="1"/>
</dbReference>
<dbReference type="PIRSF" id="PIRSF500134">
    <property type="entry name" value="UDPglc_DH_bac"/>
    <property type="match status" value="1"/>
</dbReference>
<name>N8RQU9_9GAMM</name>
<dbReference type="InterPro" id="IPR036291">
    <property type="entry name" value="NAD(P)-bd_dom_sf"/>
</dbReference>
<gene>
    <name evidence="7" type="ORF">F988_00071</name>
</gene>
<dbReference type="Pfam" id="PF00984">
    <property type="entry name" value="UDPG_MGDP_dh"/>
    <property type="match status" value="1"/>
</dbReference>
<evidence type="ECO:0000259" key="6">
    <source>
        <dbReference type="SMART" id="SM00984"/>
    </source>
</evidence>
<feature type="binding site" evidence="4">
    <location>
        <position position="307"/>
    </location>
    <ligand>
        <name>substrate</name>
    </ligand>
</feature>
<protein>
    <recommendedName>
        <fullName evidence="1 3">UDP-glucose 6-dehydrogenase</fullName>
        <ecNumber evidence="3">1.1.1.22</ecNumber>
    </recommendedName>
</protein>
<evidence type="ECO:0000256" key="1">
    <source>
        <dbReference type="ARBA" id="ARBA00015132"/>
    </source>
</evidence>
<comment type="catalytic activity">
    <reaction evidence="3">
        <text>UDP-alpha-D-glucose + 2 NAD(+) + H2O = UDP-alpha-D-glucuronate + 2 NADH + 3 H(+)</text>
        <dbReference type="Rhea" id="RHEA:23596"/>
        <dbReference type="ChEBI" id="CHEBI:15377"/>
        <dbReference type="ChEBI" id="CHEBI:15378"/>
        <dbReference type="ChEBI" id="CHEBI:57540"/>
        <dbReference type="ChEBI" id="CHEBI:57945"/>
        <dbReference type="ChEBI" id="CHEBI:58052"/>
        <dbReference type="ChEBI" id="CHEBI:58885"/>
        <dbReference type="EC" id="1.1.1.22"/>
    </reaction>
</comment>
<dbReference type="SUPFAM" id="SSF48179">
    <property type="entry name" value="6-phosphogluconate dehydrogenase C-terminal domain-like"/>
    <property type="match status" value="1"/>
</dbReference>
<evidence type="ECO:0000313" key="7">
    <source>
        <dbReference type="EMBL" id="ENU37758.1"/>
    </source>
</evidence>
<evidence type="ECO:0000256" key="5">
    <source>
        <dbReference type="PIRSR" id="PIRSR500134-3"/>
    </source>
</evidence>
<dbReference type="GeneID" id="99691246"/>
<dbReference type="Proteomes" id="UP000023776">
    <property type="component" value="Unassembled WGS sequence"/>
</dbReference>
<dbReference type="InterPro" id="IPR014026">
    <property type="entry name" value="UDP-Glc/GDP-Man_DH_dimer"/>
</dbReference>
<feature type="binding site" evidence="5">
    <location>
        <position position="111"/>
    </location>
    <ligand>
        <name>NAD(+)</name>
        <dbReference type="ChEBI" id="CHEBI:57540"/>
    </ligand>
</feature>
<dbReference type="GO" id="GO:0051287">
    <property type="term" value="F:NAD binding"/>
    <property type="evidence" value="ECO:0007669"/>
    <property type="project" value="InterPro"/>
</dbReference>
<dbReference type="InterPro" id="IPR008927">
    <property type="entry name" value="6-PGluconate_DH-like_C_sf"/>
</dbReference>
<comment type="similarity">
    <text evidence="3">Belongs to the UDP-glucose/GDP-mannose dehydrogenase family.</text>
</comment>
<reference evidence="7 8" key="1">
    <citation type="submission" date="2013-02" db="EMBL/GenBank/DDBJ databases">
        <title>The Genome Sequence of Acinetobacter parvus CIP 108168.</title>
        <authorList>
            <consortium name="The Broad Institute Genome Sequencing Platform"/>
            <consortium name="The Broad Institute Genome Sequencing Center for Infectious Disease"/>
            <person name="Cerqueira G."/>
            <person name="Feldgarden M."/>
            <person name="Courvalin P."/>
            <person name="Perichon B."/>
            <person name="Grillot-Courvalin C."/>
            <person name="Clermont D."/>
            <person name="Rocha E."/>
            <person name="Yoon E.-J."/>
            <person name="Nemec A."/>
            <person name="Walker B."/>
            <person name="Young S.K."/>
            <person name="Zeng Q."/>
            <person name="Gargeya S."/>
            <person name="Fitzgerald M."/>
            <person name="Haas B."/>
            <person name="Abouelleil A."/>
            <person name="Alvarado L."/>
            <person name="Arachchi H.M."/>
            <person name="Berlin A.M."/>
            <person name="Chapman S.B."/>
            <person name="Dewar J."/>
            <person name="Goldberg J."/>
            <person name="Griggs A."/>
            <person name="Gujja S."/>
            <person name="Hansen M."/>
            <person name="Howarth C."/>
            <person name="Imamovic A."/>
            <person name="Larimer J."/>
            <person name="McCowan C."/>
            <person name="Murphy C."/>
            <person name="Neiman D."/>
            <person name="Pearson M."/>
            <person name="Priest M."/>
            <person name="Roberts A."/>
            <person name="Saif S."/>
            <person name="Shea T."/>
            <person name="Sisk P."/>
            <person name="Sykes S."/>
            <person name="Wortman J."/>
            <person name="Nusbaum C."/>
            <person name="Birren B."/>
        </authorList>
    </citation>
    <scope>NUCLEOTIDE SEQUENCE [LARGE SCALE GENOMIC DNA]</scope>
    <source>
        <strain evidence="7 8">CIP 108168</strain>
    </source>
</reference>
<keyword evidence="3 5" id="KW-0520">NAD</keyword>
<dbReference type="InterPro" id="IPR036220">
    <property type="entry name" value="UDP-Glc/GDP-Man_DH_C_sf"/>
</dbReference>
<evidence type="ECO:0000256" key="4">
    <source>
        <dbReference type="PIRSR" id="PIRSR500134-2"/>
    </source>
</evidence>
<dbReference type="HOGENOM" id="CLU_023810_1_2_6"/>
<evidence type="ECO:0000256" key="3">
    <source>
        <dbReference type="PIRNR" id="PIRNR000124"/>
    </source>
</evidence>
<dbReference type="PANTHER" id="PTHR43750">
    <property type="entry name" value="UDP-GLUCOSE 6-DEHYDROGENASE TUAD"/>
    <property type="match status" value="1"/>
</dbReference>
<comment type="caution">
    <text evidence="7">The sequence shown here is derived from an EMBL/GenBank/DDBJ whole genome shotgun (WGS) entry which is preliminary data.</text>
</comment>
<evidence type="ECO:0000313" key="8">
    <source>
        <dbReference type="Proteomes" id="UP000023776"/>
    </source>
</evidence>
<dbReference type="NCBIfam" id="TIGR03026">
    <property type="entry name" value="NDP-sugDHase"/>
    <property type="match status" value="1"/>
</dbReference>
<keyword evidence="2 3" id="KW-0560">Oxidoreductase</keyword>
<feature type="binding site" evidence="4">
    <location>
        <position position="243"/>
    </location>
    <ligand>
        <name>substrate</name>
    </ligand>
</feature>
<dbReference type="PATRIC" id="fig|981333.9.peg.68"/>
<dbReference type="InterPro" id="IPR014027">
    <property type="entry name" value="UDP-Glc/GDP-Man_DH_C"/>
</dbReference>
<feature type="domain" description="UDP-glucose/GDP-mannose dehydrogenase C-terminal" evidence="6">
    <location>
        <begin position="300"/>
        <end position="404"/>
    </location>
</feature>
<feature type="binding site" evidence="4">
    <location>
        <position position="190"/>
    </location>
    <ligand>
        <name>substrate</name>
    </ligand>
</feature>
<keyword evidence="8" id="KW-1185">Reference proteome</keyword>
<feature type="binding site" evidence="4">
    <location>
        <begin position="235"/>
        <end position="239"/>
    </location>
    <ligand>
        <name>substrate</name>
    </ligand>
</feature>
<dbReference type="Pfam" id="PF03720">
    <property type="entry name" value="UDPG_MGDP_dh_C"/>
    <property type="match status" value="1"/>
</dbReference>
<dbReference type="Gene3D" id="1.20.5.100">
    <property type="entry name" value="Cytochrome c1, transmembrane anchor, C-terminal"/>
    <property type="match status" value="1"/>
</dbReference>
<organism evidence="7 8">
    <name type="scientific">Acinetobacter parvus DSM 16617 = CIP 108168</name>
    <dbReference type="NCBI Taxonomy" id="981333"/>
    <lineage>
        <taxon>Bacteria</taxon>
        <taxon>Pseudomonadati</taxon>
        <taxon>Pseudomonadota</taxon>
        <taxon>Gammaproteobacteria</taxon>
        <taxon>Moraxellales</taxon>
        <taxon>Moraxellaceae</taxon>
        <taxon>Acinetobacter</taxon>
    </lineage>
</organism>
<evidence type="ECO:0000256" key="2">
    <source>
        <dbReference type="ARBA" id="ARBA00023002"/>
    </source>
</evidence>
<dbReference type="PIRSF" id="PIRSF000124">
    <property type="entry name" value="UDPglc_GDPman_dh"/>
    <property type="match status" value="1"/>
</dbReference>
<proteinExistence type="inferred from homology"/>
<dbReference type="GO" id="GO:0000271">
    <property type="term" value="P:polysaccharide biosynthetic process"/>
    <property type="evidence" value="ECO:0007669"/>
    <property type="project" value="InterPro"/>
</dbReference>
<dbReference type="SMART" id="SM00984">
    <property type="entry name" value="UDPG_MGDP_dh_C"/>
    <property type="match status" value="1"/>
</dbReference>
<dbReference type="InterPro" id="IPR028357">
    <property type="entry name" value="UDPglc_DH_bac"/>
</dbReference>
<dbReference type="EC" id="1.1.1.22" evidence="3"/>
<dbReference type="Gene3D" id="3.40.50.720">
    <property type="entry name" value="NAD(P)-binding Rossmann-like Domain"/>
    <property type="match status" value="2"/>
</dbReference>
<dbReference type="EMBL" id="APOM01000001">
    <property type="protein sequence ID" value="ENU37758.1"/>
    <property type="molecule type" value="Genomic_DNA"/>
</dbReference>
<dbReference type="RefSeq" id="WP_004680118.1">
    <property type="nucleotide sequence ID" value="NZ_AIEB01000072.1"/>
</dbReference>
<dbReference type="AlphaFoldDB" id="N8RQU9"/>
<feature type="binding site" evidence="5">
    <location>
        <position position="138"/>
    </location>
    <ligand>
        <name>NAD(+)</name>
        <dbReference type="ChEBI" id="CHEBI:57540"/>
    </ligand>
</feature>
<dbReference type="InterPro" id="IPR017476">
    <property type="entry name" value="UDP-Glc/GDP-Man"/>
</dbReference>
<sequence>MKVAIFGNTLYAGVMSALLSESGHFVYWCSHINPNENGQQYSFHDESVSRLLEKQLSSGFLIYRDLDSIPLDIDAYLFSFNQTQEQQVFQLLASLKQRPIIHPKLMINASTFGLHGTEHFQQILSEDDWAYLPDTIQEGNALQSLTQAKQLIVGCTQANVQTKVKELLRPFFPLAQQYLFMPILDAEFTKLSISGMLATRISYINDLAVVAEKLGIDIASVRQGMAADNRIGSAYLSPGAGFGGENFSHDILTLANTVANTGVKSQLLAQVWDINEQQKEILFRKLWNYYHGDLHGKTVAIWGASFKENTSSIQQSPIHPMLAALWAQGVTVRLHDPQALDEIEAMYGQRDDLILCKDQYVAVQGVHGLCILTAWKQYWSPDFKQLIELMQHPLILDGRNIYDPQYVKAQGFAYMGVGR</sequence>
<accession>N8RQU9</accession>
<dbReference type="SUPFAM" id="SSF52413">
    <property type="entry name" value="UDP-glucose/GDP-mannose dehydrogenase C-terminal domain"/>
    <property type="match status" value="1"/>
</dbReference>
<dbReference type="PANTHER" id="PTHR43750:SF3">
    <property type="entry name" value="UDP-GLUCOSE 6-DEHYDROGENASE TUAD"/>
    <property type="match status" value="1"/>
</dbReference>
<dbReference type="GO" id="GO:0003979">
    <property type="term" value="F:UDP-glucose 6-dehydrogenase activity"/>
    <property type="evidence" value="ECO:0007669"/>
    <property type="project" value="UniProtKB-EC"/>
</dbReference>